<dbReference type="GO" id="GO:0034361">
    <property type="term" value="C:very-low-density lipoprotein particle"/>
    <property type="evidence" value="ECO:0007669"/>
    <property type="project" value="TreeGrafter"/>
</dbReference>
<dbReference type="CDD" id="cd19450">
    <property type="entry name" value="lipocalin_ApoM"/>
    <property type="match status" value="1"/>
</dbReference>
<keyword evidence="6" id="KW-0964">Secreted</keyword>
<keyword evidence="9" id="KW-0445">Lipid transport</keyword>
<evidence type="ECO:0000256" key="8">
    <source>
        <dbReference type="ARBA" id="ARBA00022850"/>
    </source>
</evidence>
<dbReference type="GO" id="GO:0005543">
    <property type="term" value="F:phospholipid binding"/>
    <property type="evidence" value="ECO:0007669"/>
    <property type="project" value="TreeGrafter"/>
</dbReference>
<comment type="caution">
    <text evidence="13">The sequence shown here is derived from an EMBL/GenBank/DDBJ whole genome shotgun (WGS) entry which is preliminary data.</text>
</comment>
<dbReference type="Pfam" id="PF11032">
    <property type="entry name" value="ApoM"/>
    <property type="match status" value="1"/>
</dbReference>
<keyword evidence="14" id="KW-1185">Reference proteome</keyword>
<name>A0AAN9HD12_9TELE</name>
<evidence type="ECO:0000256" key="10">
    <source>
        <dbReference type="ARBA" id="ARBA00023157"/>
    </source>
</evidence>
<evidence type="ECO:0000256" key="6">
    <source>
        <dbReference type="ARBA" id="ARBA00022525"/>
    </source>
</evidence>
<dbReference type="AlphaFoldDB" id="A0AAN9HD12"/>
<dbReference type="GO" id="GO:0034364">
    <property type="term" value="C:high-density lipoprotein particle"/>
    <property type="evidence" value="ECO:0007669"/>
    <property type="project" value="UniProtKB-KW"/>
</dbReference>
<keyword evidence="5" id="KW-0813">Transport</keyword>
<proteinExistence type="inferred from homology"/>
<dbReference type="Gene3D" id="2.40.128.20">
    <property type="match status" value="1"/>
</dbReference>
<evidence type="ECO:0000256" key="11">
    <source>
        <dbReference type="ARBA" id="ARBA00025553"/>
    </source>
</evidence>
<dbReference type="GO" id="GO:0034380">
    <property type="term" value="P:high-density lipoprotein particle assembly"/>
    <property type="evidence" value="ECO:0007669"/>
    <property type="project" value="TreeGrafter"/>
</dbReference>
<comment type="subunit">
    <text evidence="3">Interacts with LRP2; LRP2 mediates APOM renal uptake and subsequent lysosomal degradation.</text>
</comment>
<feature type="chain" id="PRO_5042942324" description="Apolipoprotein M" evidence="12">
    <location>
        <begin position="20"/>
        <end position="191"/>
    </location>
</feature>
<organism evidence="13 14">
    <name type="scientific">Phoxinus phoxinus</name>
    <name type="common">Eurasian minnow</name>
    <dbReference type="NCBI Taxonomy" id="58324"/>
    <lineage>
        <taxon>Eukaryota</taxon>
        <taxon>Metazoa</taxon>
        <taxon>Chordata</taxon>
        <taxon>Craniata</taxon>
        <taxon>Vertebrata</taxon>
        <taxon>Euteleostomi</taxon>
        <taxon>Actinopterygii</taxon>
        <taxon>Neopterygii</taxon>
        <taxon>Teleostei</taxon>
        <taxon>Ostariophysi</taxon>
        <taxon>Cypriniformes</taxon>
        <taxon>Leuciscidae</taxon>
        <taxon>Phoxininae</taxon>
        <taxon>Phoxinus</taxon>
    </lineage>
</organism>
<dbReference type="InterPro" id="IPR022734">
    <property type="entry name" value="ApoM"/>
</dbReference>
<sequence>MLMSTLWGAFGSLVGLFYAGMQVMVPCLPPAPLSTSLLTTDEYMGSWHFVAATVWDEDDLKSFKDTDSSTLNIQKGANATLTVTESSRVGDQCHKKTWTYFTMDPLLYRTGRNGPDYDTIALVWDGKFINCSSCIIILFVDEDAETSAMLFARSEKIPDEVIQEFKSKMECVYMEDFVQAPLQKGYCDKAA</sequence>
<keyword evidence="7 12" id="KW-0732">Signal</keyword>
<protein>
    <recommendedName>
        <fullName evidence="4">Apolipoprotein M</fullName>
    </recommendedName>
</protein>
<reference evidence="13 14" key="1">
    <citation type="submission" date="2024-02" db="EMBL/GenBank/DDBJ databases">
        <title>Chromosome-level genome assembly of the Eurasian Minnow (Phoxinus phoxinus).</title>
        <authorList>
            <person name="Oriowo T.O."/>
            <person name="Martin S."/>
            <person name="Stange M."/>
            <person name="Chrysostomakis Y."/>
            <person name="Brown T."/>
            <person name="Winkler S."/>
            <person name="Kukowka S."/>
            <person name="Myers E.W."/>
            <person name="Bohne A."/>
        </authorList>
    </citation>
    <scope>NUCLEOTIDE SEQUENCE [LARGE SCALE GENOMIC DNA]</scope>
    <source>
        <strain evidence="13">ZFMK-TIS-60720</strain>
        <tissue evidence="13">Whole Organism</tissue>
    </source>
</reference>
<dbReference type="PANTHER" id="PTHR32028">
    <property type="entry name" value="APOLIPOPROTEIN M"/>
    <property type="match status" value="1"/>
</dbReference>
<dbReference type="SUPFAM" id="SSF50814">
    <property type="entry name" value="Lipocalins"/>
    <property type="match status" value="1"/>
</dbReference>
<evidence type="ECO:0000256" key="1">
    <source>
        <dbReference type="ARBA" id="ARBA00004613"/>
    </source>
</evidence>
<feature type="signal peptide" evidence="12">
    <location>
        <begin position="1"/>
        <end position="19"/>
    </location>
</feature>
<dbReference type="EMBL" id="JAYKXH010000007">
    <property type="protein sequence ID" value="KAK7163500.1"/>
    <property type="molecule type" value="Genomic_DNA"/>
</dbReference>
<evidence type="ECO:0000256" key="5">
    <source>
        <dbReference type="ARBA" id="ARBA00022448"/>
    </source>
</evidence>
<comment type="subcellular location">
    <subcellularLocation>
        <location evidence="1">Secreted</location>
    </subcellularLocation>
</comment>
<evidence type="ECO:0000256" key="2">
    <source>
        <dbReference type="ARBA" id="ARBA00007071"/>
    </source>
</evidence>
<evidence type="ECO:0000256" key="7">
    <source>
        <dbReference type="ARBA" id="ARBA00022729"/>
    </source>
</evidence>
<dbReference type="GO" id="GO:0034362">
    <property type="term" value="C:low-density lipoprotein particle"/>
    <property type="evidence" value="ECO:0007669"/>
    <property type="project" value="TreeGrafter"/>
</dbReference>
<dbReference type="GO" id="GO:0034375">
    <property type="term" value="P:high-density lipoprotein particle remodeling"/>
    <property type="evidence" value="ECO:0007669"/>
    <property type="project" value="TreeGrafter"/>
</dbReference>
<comment type="similarity">
    <text evidence="2">Belongs to the calycin superfamily. Lipocalin family. Highly divergent.</text>
</comment>
<evidence type="ECO:0000313" key="13">
    <source>
        <dbReference type="EMBL" id="KAK7163500.1"/>
    </source>
</evidence>
<evidence type="ECO:0000313" key="14">
    <source>
        <dbReference type="Proteomes" id="UP001364617"/>
    </source>
</evidence>
<keyword evidence="10" id="KW-1015">Disulfide bond</keyword>
<accession>A0AAN9HD12</accession>
<dbReference type="GO" id="GO:0034384">
    <property type="term" value="P:high-density lipoprotein particle clearance"/>
    <property type="evidence" value="ECO:0007669"/>
    <property type="project" value="TreeGrafter"/>
</dbReference>
<dbReference type="Proteomes" id="UP001364617">
    <property type="component" value="Unassembled WGS sequence"/>
</dbReference>
<evidence type="ECO:0000256" key="9">
    <source>
        <dbReference type="ARBA" id="ARBA00023055"/>
    </source>
</evidence>
<gene>
    <name evidence="13" type="ORF">R3I93_007528</name>
</gene>
<keyword evidence="8" id="KW-0345">HDL</keyword>
<dbReference type="GO" id="GO:0033344">
    <property type="term" value="P:cholesterol efflux"/>
    <property type="evidence" value="ECO:0007669"/>
    <property type="project" value="TreeGrafter"/>
</dbReference>
<dbReference type="GO" id="GO:0005319">
    <property type="term" value="F:lipid transporter activity"/>
    <property type="evidence" value="ECO:0007669"/>
    <property type="project" value="TreeGrafter"/>
</dbReference>
<evidence type="ECO:0000256" key="12">
    <source>
        <dbReference type="SAM" id="SignalP"/>
    </source>
</evidence>
<comment type="function">
    <text evidence="11">Probably involved in lipid transport. Can bind sphingosine-1-phosphate, myristic acid, palmitic acid and stearic acid, retinol, all-trans-retinoic acid and 9-cis-retinoic acid.</text>
</comment>
<evidence type="ECO:0000256" key="3">
    <source>
        <dbReference type="ARBA" id="ARBA00011559"/>
    </source>
</evidence>
<evidence type="ECO:0000256" key="4">
    <source>
        <dbReference type="ARBA" id="ARBA00019937"/>
    </source>
</evidence>
<dbReference type="PANTHER" id="PTHR32028:SF1">
    <property type="entry name" value="APOLIPOPROTEIN M"/>
    <property type="match status" value="1"/>
</dbReference>
<dbReference type="InterPro" id="IPR012674">
    <property type="entry name" value="Calycin"/>
</dbReference>